<evidence type="ECO:0000256" key="4">
    <source>
        <dbReference type="ARBA" id="ARBA00022989"/>
    </source>
</evidence>
<feature type="domain" description="EamA" evidence="7">
    <location>
        <begin position="159"/>
        <end position="296"/>
    </location>
</feature>
<evidence type="ECO:0000256" key="3">
    <source>
        <dbReference type="ARBA" id="ARBA00022692"/>
    </source>
</evidence>
<keyword evidence="5 6" id="KW-0472">Membrane</keyword>
<dbReference type="InterPro" id="IPR050638">
    <property type="entry name" value="AA-Vitamin_Transporters"/>
</dbReference>
<dbReference type="Pfam" id="PF00892">
    <property type="entry name" value="EamA"/>
    <property type="match status" value="2"/>
</dbReference>
<feature type="transmembrane region" description="Helical" evidence="6">
    <location>
        <begin position="279"/>
        <end position="296"/>
    </location>
</feature>
<protein>
    <submittedName>
        <fullName evidence="8">Membrane protein</fullName>
    </submittedName>
</protein>
<sequence length="306" mass="31677">MASENKNSPLLYLQLFAGMALFGSATPLSKIVGEGFPVFTASLMRMGLAALVLAPFVIPRLGELKKASASDWRAMAFIALFGMVGFTATMLFGMRLASGVVGATVMSMTPAVTALAAFLFLKESYNATKSTALALAVAGAITINIFNGGSGESGMAMVWGSLLVFAAVCFEAGYTLLAKTVSDALSALSISFAASVMAIPVFLLLALLFDPDGLTVSGANTGHWAALAFWGAITAGLAPVIWYTGVRQAPGALAAGFMAVMPVSALVGSYLLLDESFRGAHLAGFGLVFAGVLLMVREHMQGMKED</sequence>
<dbReference type="PANTHER" id="PTHR32322:SF18">
    <property type="entry name" value="S-ADENOSYLMETHIONINE_S-ADENOSYLHOMOCYSTEINE TRANSPORTER"/>
    <property type="match status" value="1"/>
</dbReference>
<organism evidence="8 9">
    <name type="scientific">Aquisalinus flavus</name>
    <dbReference type="NCBI Taxonomy" id="1526572"/>
    <lineage>
        <taxon>Bacteria</taxon>
        <taxon>Pseudomonadati</taxon>
        <taxon>Pseudomonadota</taxon>
        <taxon>Alphaproteobacteria</taxon>
        <taxon>Parvularculales</taxon>
        <taxon>Parvularculaceae</taxon>
        <taxon>Aquisalinus</taxon>
    </lineage>
</organism>
<dbReference type="InterPro" id="IPR037185">
    <property type="entry name" value="EmrE-like"/>
</dbReference>
<dbReference type="PANTHER" id="PTHR32322">
    <property type="entry name" value="INNER MEMBRANE TRANSPORTER"/>
    <property type="match status" value="1"/>
</dbReference>
<feature type="domain" description="EamA" evidence="7">
    <location>
        <begin position="12"/>
        <end position="144"/>
    </location>
</feature>
<dbReference type="Proteomes" id="UP000613582">
    <property type="component" value="Unassembled WGS sequence"/>
</dbReference>
<keyword evidence="2" id="KW-1003">Cell membrane</keyword>
<gene>
    <name evidence="8" type="ORF">GCM10011342_29840</name>
</gene>
<feature type="transmembrane region" description="Helical" evidence="6">
    <location>
        <begin position="221"/>
        <end position="244"/>
    </location>
</feature>
<evidence type="ECO:0000259" key="7">
    <source>
        <dbReference type="Pfam" id="PF00892"/>
    </source>
</evidence>
<evidence type="ECO:0000256" key="1">
    <source>
        <dbReference type="ARBA" id="ARBA00004651"/>
    </source>
</evidence>
<evidence type="ECO:0000313" key="8">
    <source>
        <dbReference type="EMBL" id="GGD19182.1"/>
    </source>
</evidence>
<keyword evidence="4 6" id="KW-1133">Transmembrane helix</keyword>
<keyword evidence="3 6" id="KW-0812">Transmembrane</keyword>
<name>A0A8J2V7X5_9PROT</name>
<evidence type="ECO:0000256" key="5">
    <source>
        <dbReference type="ARBA" id="ARBA00023136"/>
    </source>
</evidence>
<evidence type="ECO:0000256" key="2">
    <source>
        <dbReference type="ARBA" id="ARBA00022475"/>
    </source>
</evidence>
<proteinExistence type="predicted"/>
<dbReference type="EMBL" id="BMGH01000002">
    <property type="protein sequence ID" value="GGD19182.1"/>
    <property type="molecule type" value="Genomic_DNA"/>
</dbReference>
<comment type="caution">
    <text evidence="8">The sequence shown here is derived from an EMBL/GenBank/DDBJ whole genome shotgun (WGS) entry which is preliminary data.</text>
</comment>
<feature type="transmembrane region" description="Helical" evidence="6">
    <location>
        <begin position="100"/>
        <end position="121"/>
    </location>
</feature>
<feature type="transmembrane region" description="Helical" evidence="6">
    <location>
        <begin position="74"/>
        <end position="94"/>
    </location>
</feature>
<feature type="transmembrane region" description="Helical" evidence="6">
    <location>
        <begin position="43"/>
        <end position="62"/>
    </location>
</feature>
<dbReference type="GO" id="GO:0005886">
    <property type="term" value="C:plasma membrane"/>
    <property type="evidence" value="ECO:0007669"/>
    <property type="project" value="UniProtKB-SubCell"/>
</dbReference>
<feature type="transmembrane region" description="Helical" evidence="6">
    <location>
        <begin position="251"/>
        <end position="273"/>
    </location>
</feature>
<dbReference type="SUPFAM" id="SSF103481">
    <property type="entry name" value="Multidrug resistance efflux transporter EmrE"/>
    <property type="match status" value="2"/>
</dbReference>
<evidence type="ECO:0000256" key="6">
    <source>
        <dbReference type="SAM" id="Phobius"/>
    </source>
</evidence>
<dbReference type="AlphaFoldDB" id="A0A8J2V7X5"/>
<keyword evidence="9" id="KW-1185">Reference proteome</keyword>
<evidence type="ECO:0000313" key="9">
    <source>
        <dbReference type="Proteomes" id="UP000613582"/>
    </source>
</evidence>
<dbReference type="RefSeq" id="WP_188160598.1">
    <property type="nucleotide sequence ID" value="NZ_BMGH01000002.1"/>
</dbReference>
<feature type="transmembrane region" description="Helical" evidence="6">
    <location>
        <begin position="184"/>
        <end position="209"/>
    </location>
</feature>
<accession>A0A8J2V7X5</accession>
<comment type="subcellular location">
    <subcellularLocation>
        <location evidence="1">Cell membrane</location>
        <topology evidence="1">Multi-pass membrane protein</topology>
    </subcellularLocation>
</comment>
<dbReference type="InterPro" id="IPR000620">
    <property type="entry name" value="EamA_dom"/>
</dbReference>
<reference evidence="8" key="1">
    <citation type="journal article" date="2014" name="Int. J. Syst. Evol. Microbiol.">
        <title>Complete genome sequence of Corynebacterium casei LMG S-19264T (=DSM 44701T), isolated from a smear-ripened cheese.</title>
        <authorList>
            <consortium name="US DOE Joint Genome Institute (JGI-PGF)"/>
            <person name="Walter F."/>
            <person name="Albersmeier A."/>
            <person name="Kalinowski J."/>
            <person name="Ruckert C."/>
        </authorList>
    </citation>
    <scope>NUCLEOTIDE SEQUENCE</scope>
    <source>
        <strain evidence="8">CGMCC 1.12921</strain>
    </source>
</reference>
<reference evidence="8" key="2">
    <citation type="submission" date="2020-09" db="EMBL/GenBank/DDBJ databases">
        <authorList>
            <person name="Sun Q."/>
            <person name="Zhou Y."/>
        </authorList>
    </citation>
    <scope>NUCLEOTIDE SEQUENCE</scope>
    <source>
        <strain evidence="8">CGMCC 1.12921</strain>
    </source>
</reference>
<feature type="transmembrane region" description="Helical" evidence="6">
    <location>
        <begin position="156"/>
        <end position="177"/>
    </location>
</feature>